<feature type="compositionally biased region" description="Polar residues" evidence="1">
    <location>
        <begin position="114"/>
        <end position="127"/>
    </location>
</feature>
<name>A0A165TK14_9APHY</name>
<accession>A0A165TK14</accession>
<feature type="region of interest" description="Disordered" evidence="1">
    <location>
        <begin position="86"/>
        <end position="169"/>
    </location>
</feature>
<organism evidence="2 3">
    <name type="scientific">Daedalea quercina L-15889</name>
    <dbReference type="NCBI Taxonomy" id="1314783"/>
    <lineage>
        <taxon>Eukaryota</taxon>
        <taxon>Fungi</taxon>
        <taxon>Dikarya</taxon>
        <taxon>Basidiomycota</taxon>
        <taxon>Agaricomycotina</taxon>
        <taxon>Agaricomycetes</taxon>
        <taxon>Polyporales</taxon>
        <taxon>Fomitopsis</taxon>
    </lineage>
</organism>
<dbReference type="AlphaFoldDB" id="A0A165TK14"/>
<dbReference type="Proteomes" id="UP000076727">
    <property type="component" value="Unassembled WGS sequence"/>
</dbReference>
<feature type="region of interest" description="Disordered" evidence="1">
    <location>
        <begin position="1"/>
        <end position="70"/>
    </location>
</feature>
<protein>
    <submittedName>
        <fullName evidence="2">Uncharacterized protein</fullName>
    </submittedName>
</protein>
<evidence type="ECO:0000313" key="2">
    <source>
        <dbReference type="EMBL" id="KZT73557.1"/>
    </source>
</evidence>
<evidence type="ECO:0000256" key="1">
    <source>
        <dbReference type="SAM" id="MobiDB-lite"/>
    </source>
</evidence>
<proteinExistence type="predicted"/>
<evidence type="ECO:0000313" key="3">
    <source>
        <dbReference type="Proteomes" id="UP000076727"/>
    </source>
</evidence>
<feature type="compositionally biased region" description="Polar residues" evidence="1">
    <location>
        <begin position="19"/>
        <end position="32"/>
    </location>
</feature>
<dbReference type="EMBL" id="KV429036">
    <property type="protein sequence ID" value="KZT73557.1"/>
    <property type="molecule type" value="Genomic_DNA"/>
</dbReference>
<gene>
    <name evidence="2" type="ORF">DAEQUDRAFT_735310</name>
</gene>
<keyword evidence="3" id="KW-1185">Reference proteome</keyword>
<sequence>MPSNEPQRGRQSQRGGGSTNQAERNRNQTPPDQRNGGGRQRESPSPAPPYSLHDPQGNPPAYNGNHHRREMDVFDKLMARALEGTSTWGLEARAPMPSNEPQRGRQSQRGGGSTNQAERNRNQTPPDQRNGGGRQSGSPSPAPPYSLHDPQGNPPAYNGHNGNHHRRDVLDKLVARMEEMFNELD</sequence>
<reference evidence="2 3" key="1">
    <citation type="journal article" date="2016" name="Mol. Biol. Evol.">
        <title>Comparative Genomics of Early-Diverging Mushroom-Forming Fungi Provides Insights into the Origins of Lignocellulose Decay Capabilities.</title>
        <authorList>
            <person name="Nagy L.G."/>
            <person name="Riley R."/>
            <person name="Tritt A."/>
            <person name="Adam C."/>
            <person name="Daum C."/>
            <person name="Floudas D."/>
            <person name="Sun H."/>
            <person name="Yadav J.S."/>
            <person name="Pangilinan J."/>
            <person name="Larsson K.H."/>
            <person name="Matsuura K."/>
            <person name="Barry K."/>
            <person name="Labutti K."/>
            <person name="Kuo R."/>
            <person name="Ohm R.A."/>
            <person name="Bhattacharya S.S."/>
            <person name="Shirouzu T."/>
            <person name="Yoshinaga Y."/>
            <person name="Martin F.M."/>
            <person name="Grigoriev I.V."/>
            <person name="Hibbett D.S."/>
        </authorList>
    </citation>
    <scope>NUCLEOTIDE SEQUENCE [LARGE SCALE GENOMIC DNA]</scope>
    <source>
        <strain evidence="2 3">L-15889</strain>
    </source>
</reference>